<feature type="domain" description="Zinc finger protein 750-like zinc finger" evidence="2">
    <location>
        <begin position="16"/>
        <end position="66"/>
    </location>
</feature>
<name>A0A5A9PI61_9TELE</name>
<evidence type="ECO:0000259" key="2">
    <source>
        <dbReference type="Pfam" id="PF15269"/>
    </source>
</evidence>
<feature type="compositionally biased region" description="Basic and acidic residues" evidence="1">
    <location>
        <begin position="121"/>
        <end position="137"/>
    </location>
</feature>
<feature type="compositionally biased region" description="Basic and acidic residues" evidence="1">
    <location>
        <begin position="89"/>
        <end position="101"/>
    </location>
</feature>
<evidence type="ECO:0000313" key="3">
    <source>
        <dbReference type="EMBL" id="KAA0721760.1"/>
    </source>
</evidence>
<keyword evidence="4" id="KW-1185">Reference proteome</keyword>
<feature type="compositionally biased region" description="Polar residues" evidence="1">
    <location>
        <begin position="69"/>
        <end position="83"/>
    </location>
</feature>
<dbReference type="EMBL" id="SOYY01000004">
    <property type="protein sequence ID" value="KAA0721760.1"/>
    <property type="molecule type" value="Genomic_DNA"/>
</dbReference>
<proteinExistence type="predicted"/>
<protein>
    <submittedName>
        <fullName evidence="3">Zinc finger protein 750</fullName>
    </submittedName>
</protein>
<feature type="compositionally biased region" description="Polar residues" evidence="1">
    <location>
        <begin position="517"/>
        <end position="532"/>
    </location>
</feature>
<feature type="region of interest" description="Disordered" evidence="1">
    <location>
        <begin position="386"/>
        <end position="422"/>
    </location>
</feature>
<comment type="caution">
    <text evidence="3">The sequence shown here is derived from an EMBL/GenBank/DDBJ whole genome shotgun (WGS) entry which is preliminary data.</text>
</comment>
<dbReference type="Pfam" id="PF15269">
    <property type="entry name" value="zf-C2H2_7"/>
    <property type="match status" value="1"/>
</dbReference>
<reference evidence="3 4" key="1">
    <citation type="journal article" date="2019" name="Mol. Ecol. Resour.">
        <title>Chromosome-level genome assembly of Triplophysa tibetana, a fish adapted to the harsh high-altitude environment of the Tibetan Plateau.</title>
        <authorList>
            <person name="Yang X."/>
            <person name="Liu H."/>
            <person name="Ma Z."/>
            <person name="Zou Y."/>
            <person name="Zou M."/>
            <person name="Mao Y."/>
            <person name="Li X."/>
            <person name="Wang H."/>
            <person name="Chen T."/>
            <person name="Wang W."/>
            <person name="Yang R."/>
        </authorList>
    </citation>
    <scope>NUCLEOTIDE SEQUENCE [LARGE SCALE GENOMIC DNA]</scope>
    <source>
        <strain evidence="3">TTIB1903HZAU</strain>
        <tissue evidence="3">Muscle</tissue>
    </source>
</reference>
<feature type="region of interest" description="Disordered" evidence="1">
    <location>
        <begin position="501"/>
        <end position="582"/>
    </location>
</feature>
<feature type="compositionally biased region" description="Basic and acidic residues" evidence="1">
    <location>
        <begin position="386"/>
        <end position="401"/>
    </location>
</feature>
<feature type="compositionally biased region" description="Basic residues" evidence="1">
    <location>
        <begin position="551"/>
        <end position="566"/>
    </location>
</feature>
<evidence type="ECO:0000256" key="1">
    <source>
        <dbReference type="SAM" id="MobiDB-lite"/>
    </source>
</evidence>
<dbReference type="OrthoDB" id="8933073at2759"/>
<feature type="compositionally biased region" description="Polar residues" evidence="1">
    <location>
        <begin position="541"/>
        <end position="550"/>
    </location>
</feature>
<gene>
    <name evidence="3" type="ORF">E1301_Tti014267</name>
</gene>
<evidence type="ECO:0000313" key="4">
    <source>
        <dbReference type="Proteomes" id="UP000324632"/>
    </source>
</evidence>
<feature type="compositionally biased region" description="Basic and acidic residues" evidence="1">
    <location>
        <begin position="409"/>
        <end position="420"/>
    </location>
</feature>
<feature type="compositionally biased region" description="Low complexity" evidence="1">
    <location>
        <begin position="102"/>
        <end position="113"/>
    </location>
</feature>
<dbReference type="PANTHER" id="PTHR14678">
    <property type="entry name" value="PROLINE-RICH PROTEIN 35-RELATED"/>
    <property type="match status" value="1"/>
</dbReference>
<dbReference type="InterPro" id="IPR039363">
    <property type="entry name" value="ZNF750"/>
</dbReference>
<dbReference type="Proteomes" id="UP000324632">
    <property type="component" value="Chromosome 4"/>
</dbReference>
<organism evidence="3 4">
    <name type="scientific">Triplophysa tibetana</name>
    <dbReference type="NCBI Taxonomy" id="1572043"/>
    <lineage>
        <taxon>Eukaryota</taxon>
        <taxon>Metazoa</taxon>
        <taxon>Chordata</taxon>
        <taxon>Craniata</taxon>
        <taxon>Vertebrata</taxon>
        <taxon>Euteleostomi</taxon>
        <taxon>Actinopterygii</taxon>
        <taxon>Neopterygii</taxon>
        <taxon>Teleostei</taxon>
        <taxon>Ostariophysi</taxon>
        <taxon>Cypriniformes</taxon>
        <taxon>Nemacheilidae</taxon>
        <taxon>Triplophysa</taxon>
    </lineage>
</organism>
<sequence length="582" mass="64805">MFIDSFSVGMSISAKDRKPKKPHYIPRPPGKPFRYQCFQCPFTCNQKSHLFNHMKYNLCKISISITDKQSRSPSHASAATNIPSAMDRSLSDVSKETKSEVEVIVSGGESEPSPRNNVTLNHDESWKKKTQKEADLPKRHRSESVSSSSDVTPVYKPEALLPRVSHVFSPVGVWRPPVSFQPSFLSPEDKPNLKDREMRDIPCHGAVFPGYYSYGVPISLHPLYSQYHTPTPPHPHLLPYSLDGPLFPRELLPVSSPSPEEYFRYYRTFLTPGYSQNAQTHPAVPYFIPYSEQTHHVRNVTPGFSLASRYKAAEFSSVQHVMSEHTCEERELKGNNEGKELQVCPQTGCFAAGPPDGPHPHHGYQQPEKEEVVLDNQLDERGAAIQIHEDGQRQEEIKGIERSPAFGGRETESNSVDHHGMSPLNLSRRLQIKNDASVQQSHPLNLTVKKEIQSQSSSSEDGPSQMGIVGSVTSQMDIDSLIEEETTAAFALCQLARSIVTYPNGNSRPTSDRDQTDPTNSTKPSPQSNSDECSAHPPDTTAVSTSTSNVKHTKSKTRGAHGTKRKGTSDLSNRSLRKRTCR</sequence>
<accession>A0A5A9PI61</accession>
<dbReference type="InterPro" id="IPR039064">
    <property type="entry name" value="ZNF750_Znf"/>
</dbReference>
<dbReference type="AlphaFoldDB" id="A0A5A9PI61"/>
<feature type="region of interest" description="Disordered" evidence="1">
    <location>
        <begin position="450"/>
        <end position="469"/>
    </location>
</feature>
<feature type="region of interest" description="Disordered" evidence="1">
    <location>
        <begin position="69"/>
        <end position="152"/>
    </location>
</feature>